<dbReference type="InterPro" id="IPR045867">
    <property type="entry name" value="DNA-dir_RpoC_beta_prime"/>
</dbReference>
<evidence type="ECO:0000313" key="12">
    <source>
        <dbReference type="Proteomes" id="UP000037729"/>
    </source>
</evidence>
<dbReference type="OrthoDB" id="372142at2157"/>
<dbReference type="Proteomes" id="UP000037729">
    <property type="component" value="Unassembled WGS sequence"/>
</dbReference>
<evidence type="ECO:0000259" key="9">
    <source>
        <dbReference type="Pfam" id="PF04998"/>
    </source>
</evidence>
<dbReference type="InterPro" id="IPR007081">
    <property type="entry name" value="RNA_pol_Rpb1_5"/>
</dbReference>
<keyword evidence="3 8" id="KW-0808">Transferase</keyword>
<dbReference type="GO" id="GO:0005737">
    <property type="term" value="C:cytoplasm"/>
    <property type="evidence" value="ECO:0007669"/>
    <property type="project" value="UniProtKB-SubCell"/>
</dbReference>
<dbReference type="AlphaFoldDB" id="A0A0M9AGT0"/>
<evidence type="ECO:0000313" key="10">
    <source>
        <dbReference type="EMBL" id="KOX91679.1"/>
    </source>
</evidence>
<dbReference type="PATRIC" id="fig|1705562.3.peg.849"/>
<keyword evidence="12" id="KW-1185">Reference proteome</keyword>
<dbReference type="GO" id="GO:0003677">
    <property type="term" value="F:DNA binding"/>
    <property type="evidence" value="ECO:0007669"/>
    <property type="project" value="UniProtKB-UniRule"/>
</dbReference>
<keyword evidence="6 8" id="KW-0804">Transcription</keyword>
<dbReference type="Gene3D" id="1.10.150.390">
    <property type="match status" value="1"/>
</dbReference>
<protein>
    <recommendedName>
        <fullName evidence="8">DNA-directed RNA polymerase subunit Rpo1C</fullName>
        <ecNumber evidence="8">2.7.7.6</ecNumber>
    </recommendedName>
    <alternativeName>
        <fullName evidence="8">DNA-directed RNA polymerase subunit A''</fullName>
    </alternativeName>
</protein>
<comment type="catalytic activity">
    <reaction evidence="7 8">
        <text>RNA(n) + a ribonucleoside 5'-triphosphate = RNA(n+1) + diphosphate</text>
        <dbReference type="Rhea" id="RHEA:21248"/>
        <dbReference type="Rhea" id="RHEA-COMP:14527"/>
        <dbReference type="Rhea" id="RHEA-COMP:17342"/>
        <dbReference type="ChEBI" id="CHEBI:33019"/>
        <dbReference type="ChEBI" id="CHEBI:61557"/>
        <dbReference type="ChEBI" id="CHEBI:140395"/>
        <dbReference type="EC" id="2.7.7.6"/>
    </reaction>
</comment>
<keyword evidence="1 8" id="KW-0240">DNA-directed RNA polymerase</keyword>
<dbReference type="GO" id="GO:0003899">
    <property type="term" value="F:DNA-directed RNA polymerase activity"/>
    <property type="evidence" value="ECO:0007669"/>
    <property type="project" value="UniProtKB-UniRule"/>
</dbReference>
<keyword evidence="2 8" id="KW-0963">Cytoplasm</keyword>
<dbReference type="Proteomes" id="UP000610611">
    <property type="component" value="Unassembled WGS sequence"/>
</dbReference>
<dbReference type="InterPro" id="IPR012757">
    <property type="entry name" value="RPO1C"/>
</dbReference>
<evidence type="ECO:0000256" key="2">
    <source>
        <dbReference type="ARBA" id="ARBA00022490"/>
    </source>
</evidence>
<keyword evidence="4 8" id="KW-0548">Nucleotidyltransferase</keyword>
<sequence>MTGHDVSADIEAVVEDTELPRRLKDEVYSTVEERGVGVDDADRIAKAVESRYLDTRVDPLDPVGTVSAQSIGEPGTQMTMNTFHYAGVAEIDVTQGLPRLIELVDARKTPDTPMMTVHLDEEYADDRERAHEVVWKIEATRILALGDISTNVADMLVEIDLNEDTLLERWPTVNDTDAIAEEIAETIESNLGVSTRQVGTVIEFGPEEPSYRDLLQLVEELREIVFKGIEEITRVVIRKEETDNGEEFVLYTEGSDFGEVLDIEGVDASRTTCNNIHEIYRELGVEAARETLINETMNTLEEQGLDDVNVRHLMLVADIMTNEGTIESIGRHGISGSKDSVLARAAFEVTVNHLLDAAIHGEVDELDGVTENVIVGKPIKLGTGDVNLRMGTTQD</sequence>
<comment type="similarity">
    <text evidence="8">Belongs to the RNA polymerase beta' chain family.</text>
</comment>
<feature type="domain" description="RNA polymerase Rpb1" evidence="9">
    <location>
        <begin position="54"/>
        <end position="340"/>
    </location>
</feature>
<dbReference type="EC" id="2.7.7.6" evidence="8"/>
<comment type="caution">
    <text evidence="10">The sequence shown here is derived from an EMBL/GenBank/DDBJ whole genome shotgun (WGS) entry which is preliminary data.</text>
</comment>
<evidence type="ECO:0000256" key="5">
    <source>
        <dbReference type="ARBA" id="ARBA00023125"/>
    </source>
</evidence>
<dbReference type="CDD" id="cd06528">
    <property type="entry name" value="RNAP_A"/>
    <property type="match status" value="1"/>
</dbReference>
<proteinExistence type="inferred from homology"/>
<evidence type="ECO:0000256" key="4">
    <source>
        <dbReference type="ARBA" id="ARBA00022695"/>
    </source>
</evidence>
<evidence type="ECO:0000256" key="1">
    <source>
        <dbReference type="ARBA" id="ARBA00022478"/>
    </source>
</evidence>
<evidence type="ECO:0000256" key="6">
    <source>
        <dbReference type="ARBA" id="ARBA00023163"/>
    </source>
</evidence>
<keyword evidence="5 8" id="KW-0238">DNA-binding</keyword>
<dbReference type="PANTHER" id="PTHR19376:SF32">
    <property type="entry name" value="DNA-DIRECTED RNA POLYMERASE III SUBUNIT RPC1"/>
    <property type="match status" value="1"/>
</dbReference>
<dbReference type="SUPFAM" id="SSF64484">
    <property type="entry name" value="beta and beta-prime subunits of DNA dependent RNA-polymerase"/>
    <property type="match status" value="1"/>
</dbReference>
<comment type="subunit">
    <text evidence="8">Part of the RNA polymerase complex.</text>
</comment>
<comment type="function">
    <text evidence="8">DNA-dependent RNA polymerase (RNAP) catalyzes the transcription of DNA into RNA using the four ribonucleoside triphosphates as substrates. Forms part of the jaw domain.</text>
</comment>
<dbReference type="GO" id="GO:0000428">
    <property type="term" value="C:DNA-directed RNA polymerase complex"/>
    <property type="evidence" value="ECO:0007669"/>
    <property type="project" value="UniProtKB-KW"/>
</dbReference>
<dbReference type="NCBIfam" id="TIGR02389">
    <property type="entry name" value="RNA_pol_rpoA2"/>
    <property type="match status" value="1"/>
</dbReference>
<dbReference type="HAMAP" id="MF_00411">
    <property type="entry name" value="RNApol_arch_Rpo1C"/>
    <property type="match status" value="1"/>
</dbReference>
<name>A0A0M9AGT0_9EURY</name>
<dbReference type="Pfam" id="PF04998">
    <property type="entry name" value="RNA_pol_Rpb1_5"/>
    <property type="match status" value="1"/>
</dbReference>
<dbReference type="EMBL" id="LIUF01000007">
    <property type="protein sequence ID" value="KOX91679.1"/>
    <property type="molecule type" value="Genomic_DNA"/>
</dbReference>
<comment type="subcellular location">
    <subcellularLocation>
        <location evidence="8">Cytoplasm</location>
    </subcellularLocation>
</comment>
<reference evidence="11" key="2">
    <citation type="submission" date="2019-12" db="EMBL/GenBank/DDBJ databases">
        <title>The whole-genome sequencing of Haloarcula japonica strain pws8.</title>
        <authorList>
            <person name="Verma D.K."/>
            <person name="Gopal K."/>
            <person name="Prasad E.S."/>
        </authorList>
    </citation>
    <scope>NUCLEOTIDE SEQUENCE</scope>
    <source>
        <strain evidence="11">Pws8</strain>
    </source>
</reference>
<dbReference type="EMBL" id="WOWB01000001">
    <property type="protein sequence ID" value="NLV05206.1"/>
    <property type="molecule type" value="Genomic_DNA"/>
</dbReference>
<dbReference type="RefSeq" id="WP_053969354.1">
    <property type="nucleotide sequence ID" value="NZ_JAWJXX010000021.1"/>
</dbReference>
<accession>A0A0M9AGT0</accession>
<evidence type="ECO:0000256" key="7">
    <source>
        <dbReference type="ARBA" id="ARBA00048552"/>
    </source>
</evidence>
<dbReference type="STRING" id="1705562.AMS69_17620"/>
<evidence type="ECO:0000256" key="3">
    <source>
        <dbReference type="ARBA" id="ARBA00022679"/>
    </source>
</evidence>
<dbReference type="PANTHER" id="PTHR19376">
    <property type="entry name" value="DNA-DIRECTED RNA POLYMERASE"/>
    <property type="match status" value="1"/>
</dbReference>
<evidence type="ECO:0000313" key="11">
    <source>
        <dbReference type="EMBL" id="NLV05206.1"/>
    </source>
</evidence>
<organism evidence="10 12">
    <name type="scientific">Haloarcula rubripromontorii</name>
    <dbReference type="NCBI Taxonomy" id="1705562"/>
    <lineage>
        <taxon>Archaea</taxon>
        <taxon>Methanobacteriati</taxon>
        <taxon>Methanobacteriota</taxon>
        <taxon>Stenosarchaea group</taxon>
        <taxon>Halobacteria</taxon>
        <taxon>Halobacteriales</taxon>
        <taxon>Haloarculaceae</taxon>
        <taxon>Haloarcula</taxon>
    </lineage>
</organism>
<reference evidence="10 12" key="1">
    <citation type="submission" date="2015-08" db="EMBL/GenBank/DDBJ databases">
        <title>Genomes of Isolates from Cabo Rojo, PR.</title>
        <authorList>
            <person name="Sanchez-Nieves R.L."/>
            <person name="Montalvo-Rodriguez R."/>
        </authorList>
    </citation>
    <scope>NUCLEOTIDE SEQUENCE [LARGE SCALE GENOMIC DNA]</scope>
    <source>
        <strain evidence="10 12">SL3</strain>
    </source>
</reference>
<gene>
    <name evidence="8 11" type="primary">rpoA2</name>
    <name evidence="8" type="synonym">rpo1C</name>
    <name evidence="10" type="ORF">AMS69_17620</name>
    <name evidence="11" type="ORF">GOC83_03515</name>
</gene>
<dbReference type="GO" id="GO:0006351">
    <property type="term" value="P:DNA-templated transcription"/>
    <property type="evidence" value="ECO:0007669"/>
    <property type="project" value="UniProtKB-UniRule"/>
</dbReference>
<evidence type="ECO:0000256" key="8">
    <source>
        <dbReference type="HAMAP-Rule" id="MF_00411"/>
    </source>
</evidence>